<feature type="active site" description="Proton donor" evidence="2">
    <location>
        <position position="37"/>
    </location>
</feature>
<reference evidence="4" key="1">
    <citation type="submission" date="2018-07" db="EMBL/GenBank/DDBJ databases">
        <title>Genomic and Epidemiologic Investigation of an Indolent Hospital Outbreak.</title>
        <authorList>
            <person name="Johnson R.C."/>
            <person name="Deming C."/>
            <person name="Conlan S."/>
            <person name="Zellmer C.J."/>
            <person name="Michelin A.V."/>
            <person name="Lee-Lin S.-Q."/>
            <person name="Thomas P.J."/>
            <person name="Park M."/>
            <person name="Weingarten R.A."/>
            <person name="Less J."/>
            <person name="Dekker J.P."/>
            <person name="Frank K.M."/>
            <person name="Musser K.A."/>
            <person name="Mcquiston J.R."/>
            <person name="Henderson D.K."/>
            <person name="Lau A.F."/>
            <person name="Palmore T.N."/>
            <person name="Segre J.A."/>
        </authorList>
    </citation>
    <scope>NUCLEOTIDE SEQUENCE [LARGE SCALE GENOMIC DNA]</scope>
    <source>
        <strain evidence="4">SK-CDC1_0717</strain>
    </source>
</reference>
<sequence length="180" mass="19419">MHRLFVALRPSKAIRGRLLGAMGGVPGARWQDDAQLHLTLRYIGEVEPHAAEDVALVLGSVRHAPVELRLDGCGVFDDSRGRPNAIWAGVSPREPLAALHRKVDAAIVRAGLEPERRAYLPHITLARMSGSAGPVDRWLAEHAALASEPFAIDAMVLFESRLGHGGASYEPVARYPLTGS</sequence>
<dbReference type="EMBL" id="QQYZ01000008">
    <property type="protein sequence ID" value="RSY85441.1"/>
    <property type="molecule type" value="Genomic_DNA"/>
</dbReference>
<feature type="short sequence motif" description="HXTX 2" evidence="2">
    <location>
        <begin position="122"/>
        <end position="125"/>
    </location>
</feature>
<dbReference type="InterPro" id="IPR004175">
    <property type="entry name" value="RNA_CPDase"/>
</dbReference>
<dbReference type="AlphaFoldDB" id="A0A430G3H6"/>
<accession>A0A430G3H6</accession>
<evidence type="ECO:0000313" key="3">
    <source>
        <dbReference type="EMBL" id="RSY85441.1"/>
    </source>
</evidence>
<comment type="caution">
    <text evidence="3">The sequence shown here is derived from an EMBL/GenBank/DDBJ whole genome shotgun (WGS) entry which is preliminary data.</text>
</comment>
<comment type="catalytic activity">
    <reaction evidence="2">
        <text>a 3'-end 2',3'-cyclophospho-ribonucleotide-RNA + H2O = a 3'-end 2'-phospho-ribonucleotide-RNA + H(+)</text>
        <dbReference type="Rhea" id="RHEA:11828"/>
        <dbReference type="Rhea" id="RHEA-COMP:10464"/>
        <dbReference type="Rhea" id="RHEA-COMP:17353"/>
        <dbReference type="ChEBI" id="CHEBI:15377"/>
        <dbReference type="ChEBI" id="CHEBI:15378"/>
        <dbReference type="ChEBI" id="CHEBI:83064"/>
        <dbReference type="ChEBI" id="CHEBI:173113"/>
        <dbReference type="EC" id="3.1.4.58"/>
    </reaction>
</comment>
<dbReference type="PANTHER" id="PTHR35561">
    <property type="entry name" value="RNA 2',3'-CYCLIC PHOSPHODIESTERASE"/>
    <property type="match status" value="1"/>
</dbReference>
<feature type="active site" description="Proton acceptor" evidence="2">
    <location>
        <position position="122"/>
    </location>
</feature>
<organism evidence="3 4">
    <name type="scientific">Sphingomonas koreensis</name>
    <dbReference type="NCBI Taxonomy" id="93064"/>
    <lineage>
        <taxon>Bacteria</taxon>
        <taxon>Pseudomonadati</taxon>
        <taxon>Pseudomonadota</taxon>
        <taxon>Alphaproteobacteria</taxon>
        <taxon>Sphingomonadales</taxon>
        <taxon>Sphingomonadaceae</taxon>
        <taxon>Sphingomonas</taxon>
    </lineage>
</organism>
<dbReference type="PANTHER" id="PTHR35561:SF1">
    <property type="entry name" value="RNA 2',3'-CYCLIC PHOSPHODIESTERASE"/>
    <property type="match status" value="1"/>
</dbReference>
<dbReference type="SUPFAM" id="SSF55144">
    <property type="entry name" value="LigT-like"/>
    <property type="match status" value="1"/>
</dbReference>
<dbReference type="GO" id="GO:0004113">
    <property type="term" value="F:2',3'-cyclic-nucleotide 3'-phosphodiesterase activity"/>
    <property type="evidence" value="ECO:0007669"/>
    <property type="project" value="InterPro"/>
</dbReference>
<dbReference type="NCBIfam" id="TIGR02258">
    <property type="entry name" value="2_5_ligase"/>
    <property type="match status" value="1"/>
</dbReference>
<evidence type="ECO:0000256" key="1">
    <source>
        <dbReference type="ARBA" id="ARBA00022801"/>
    </source>
</evidence>
<proteinExistence type="inferred from homology"/>
<evidence type="ECO:0000256" key="2">
    <source>
        <dbReference type="HAMAP-Rule" id="MF_01940"/>
    </source>
</evidence>
<dbReference type="Proteomes" id="UP000287746">
    <property type="component" value="Unassembled WGS sequence"/>
</dbReference>
<name>A0A430G3H6_9SPHN</name>
<dbReference type="GO" id="GO:0008664">
    <property type="term" value="F:RNA 2',3'-cyclic 3'-phosphodiesterase activity"/>
    <property type="evidence" value="ECO:0007669"/>
    <property type="project" value="UniProtKB-EC"/>
</dbReference>
<dbReference type="HAMAP" id="MF_01940">
    <property type="entry name" value="RNA_CPDase"/>
    <property type="match status" value="1"/>
</dbReference>
<protein>
    <recommendedName>
        <fullName evidence="2">RNA 2',3'-cyclic phosphodiesterase</fullName>
        <shortName evidence="2">RNA 2',3'-CPDase</shortName>
        <ecNumber evidence="2">3.1.4.58</ecNumber>
    </recommendedName>
</protein>
<dbReference type="Gene3D" id="3.90.1140.10">
    <property type="entry name" value="Cyclic phosphodiesterase"/>
    <property type="match status" value="1"/>
</dbReference>
<dbReference type="Pfam" id="PF13563">
    <property type="entry name" value="2_5_RNA_ligase2"/>
    <property type="match status" value="1"/>
</dbReference>
<gene>
    <name evidence="3" type="primary">thpR</name>
    <name evidence="3" type="ORF">DAH66_10225</name>
</gene>
<dbReference type="RefSeq" id="WP_126004427.1">
    <property type="nucleotide sequence ID" value="NZ_QQYZ01000008.1"/>
</dbReference>
<evidence type="ECO:0000313" key="4">
    <source>
        <dbReference type="Proteomes" id="UP000287746"/>
    </source>
</evidence>
<dbReference type="InterPro" id="IPR009097">
    <property type="entry name" value="Cyclic_Pdiesterase"/>
</dbReference>
<feature type="short sequence motif" description="HXTX 1" evidence="2">
    <location>
        <begin position="37"/>
        <end position="40"/>
    </location>
</feature>
<keyword evidence="1 2" id="KW-0378">Hydrolase</keyword>
<dbReference type="EC" id="3.1.4.58" evidence="2"/>
<comment type="function">
    <text evidence="2">Hydrolyzes RNA 2',3'-cyclic phosphodiester to an RNA 2'-phosphomonoester.</text>
</comment>
<comment type="similarity">
    <text evidence="2">Belongs to the 2H phosphoesterase superfamily. ThpR family.</text>
</comment>